<evidence type="ECO:0000313" key="3">
    <source>
        <dbReference type="Proteomes" id="UP001521150"/>
    </source>
</evidence>
<name>A0ABS8ZL13_9PSEU</name>
<feature type="coiled-coil region" evidence="1">
    <location>
        <begin position="36"/>
        <end position="63"/>
    </location>
</feature>
<evidence type="ECO:0000256" key="1">
    <source>
        <dbReference type="SAM" id="Coils"/>
    </source>
</evidence>
<gene>
    <name evidence="2" type="ORF">LWC34_37620</name>
</gene>
<organism evidence="2 3">
    <name type="scientific">Kibdelosporangium philippinense</name>
    <dbReference type="NCBI Taxonomy" id="211113"/>
    <lineage>
        <taxon>Bacteria</taxon>
        <taxon>Bacillati</taxon>
        <taxon>Actinomycetota</taxon>
        <taxon>Actinomycetes</taxon>
        <taxon>Pseudonocardiales</taxon>
        <taxon>Pseudonocardiaceae</taxon>
        <taxon>Kibdelosporangium</taxon>
    </lineage>
</organism>
<accession>A0ABS8ZL13</accession>
<dbReference type="EMBL" id="JAJVCN010000003">
    <property type="protein sequence ID" value="MCE7008490.1"/>
    <property type="molecule type" value="Genomic_DNA"/>
</dbReference>
<dbReference type="InterPro" id="IPR045944">
    <property type="entry name" value="DUF6364"/>
</dbReference>
<keyword evidence="1" id="KW-0175">Coiled coil</keyword>
<evidence type="ECO:0000313" key="2">
    <source>
        <dbReference type="EMBL" id="MCE7008490.1"/>
    </source>
</evidence>
<dbReference type="Pfam" id="PF19891">
    <property type="entry name" value="DUF6364"/>
    <property type="match status" value="1"/>
</dbReference>
<dbReference type="Proteomes" id="UP001521150">
    <property type="component" value="Unassembled WGS sequence"/>
</dbReference>
<sequence length="85" mass="9613">MKRNITVQLDEEIIDRAKVLAAKRGTSVSALLSHQVIKMTEEAARYEAAKQRALARMDNAIDRGGATWTREELHDRAQYRKDGTS</sequence>
<keyword evidence="3" id="KW-1185">Reference proteome</keyword>
<dbReference type="RefSeq" id="WP_233729985.1">
    <property type="nucleotide sequence ID" value="NZ_JAJVCN010000003.1"/>
</dbReference>
<reference evidence="2 3" key="1">
    <citation type="submission" date="2021-12" db="EMBL/GenBank/DDBJ databases">
        <title>Genome sequence of Kibdelosporangium philippinense ATCC 49844.</title>
        <authorList>
            <person name="Fedorov E.A."/>
            <person name="Omeragic M."/>
            <person name="Shalygina K.F."/>
            <person name="Maclea K.S."/>
        </authorList>
    </citation>
    <scope>NUCLEOTIDE SEQUENCE [LARGE SCALE GENOMIC DNA]</scope>
    <source>
        <strain evidence="2 3">ATCC 49844</strain>
    </source>
</reference>
<proteinExistence type="predicted"/>
<comment type="caution">
    <text evidence="2">The sequence shown here is derived from an EMBL/GenBank/DDBJ whole genome shotgun (WGS) entry which is preliminary data.</text>
</comment>
<protein>
    <submittedName>
        <fullName evidence="2">DUF6364 family protein</fullName>
    </submittedName>
</protein>